<proteinExistence type="predicted"/>
<sequence length="106" mass="12110">MVEIVINFSKIYPMSCSSGERAFSEIRKTSQIIELAKRPKNPRSMNKLLQVLLVLFVASVIKAEENTFDEDAFVKELMPLEEKDAEELFDTEVTHFVSIFFFGAVS</sequence>
<evidence type="ECO:0000313" key="2">
    <source>
        <dbReference type="Proteomes" id="UP001163046"/>
    </source>
</evidence>
<evidence type="ECO:0000313" key="1">
    <source>
        <dbReference type="EMBL" id="KAJ7356274.1"/>
    </source>
</evidence>
<protein>
    <submittedName>
        <fullName evidence="1">Uncharacterized protein</fullName>
    </submittedName>
</protein>
<name>A0A9W9YL40_9CNID</name>
<keyword evidence="2" id="KW-1185">Reference proteome</keyword>
<comment type="caution">
    <text evidence="1">The sequence shown here is derived from an EMBL/GenBank/DDBJ whole genome shotgun (WGS) entry which is preliminary data.</text>
</comment>
<gene>
    <name evidence="1" type="ORF">OS493_026031</name>
</gene>
<reference evidence="1" key="1">
    <citation type="submission" date="2023-01" db="EMBL/GenBank/DDBJ databases">
        <title>Genome assembly of the deep-sea coral Lophelia pertusa.</title>
        <authorList>
            <person name="Herrera S."/>
            <person name="Cordes E."/>
        </authorList>
    </citation>
    <scope>NUCLEOTIDE SEQUENCE</scope>
    <source>
        <strain evidence="1">USNM1676648</strain>
        <tissue evidence="1">Polyp</tissue>
    </source>
</reference>
<accession>A0A9W9YL40</accession>
<organism evidence="1 2">
    <name type="scientific">Desmophyllum pertusum</name>
    <dbReference type="NCBI Taxonomy" id="174260"/>
    <lineage>
        <taxon>Eukaryota</taxon>
        <taxon>Metazoa</taxon>
        <taxon>Cnidaria</taxon>
        <taxon>Anthozoa</taxon>
        <taxon>Hexacorallia</taxon>
        <taxon>Scleractinia</taxon>
        <taxon>Caryophylliina</taxon>
        <taxon>Caryophylliidae</taxon>
        <taxon>Desmophyllum</taxon>
    </lineage>
</organism>
<dbReference type="AlphaFoldDB" id="A0A9W9YL40"/>
<dbReference type="Proteomes" id="UP001163046">
    <property type="component" value="Unassembled WGS sequence"/>
</dbReference>
<dbReference type="EMBL" id="MU827323">
    <property type="protein sequence ID" value="KAJ7356274.1"/>
    <property type="molecule type" value="Genomic_DNA"/>
</dbReference>